<accession>A0AAV2L498</accession>
<dbReference type="EMBL" id="OZ035842">
    <property type="protein sequence ID" value="CAL1594474.1"/>
    <property type="molecule type" value="Genomic_DNA"/>
</dbReference>
<name>A0AAV2L498_KNICA</name>
<organism evidence="1 2">
    <name type="scientific">Knipowitschia caucasica</name>
    <name type="common">Caucasian dwarf goby</name>
    <name type="synonym">Pomatoschistus caucasicus</name>
    <dbReference type="NCBI Taxonomy" id="637954"/>
    <lineage>
        <taxon>Eukaryota</taxon>
        <taxon>Metazoa</taxon>
        <taxon>Chordata</taxon>
        <taxon>Craniata</taxon>
        <taxon>Vertebrata</taxon>
        <taxon>Euteleostomi</taxon>
        <taxon>Actinopterygii</taxon>
        <taxon>Neopterygii</taxon>
        <taxon>Teleostei</taxon>
        <taxon>Neoteleostei</taxon>
        <taxon>Acanthomorphata</taxon>
        <taxon>Gobiaria</taxon>
        <taxon>Gobiiformes</taxon>
        <taxon>Gobioidei</taxon>
        <taxon>Gobiidae</taxon>
        <taxon>Gobiinae</taxon>
        <taxon>Knipowitschia</taxon>
    </lineage>
</organism>
<evidence type="ECO:0000313" key="2">
    <source>
        <dbReference type="Proteomes" id="UP001497482"/>
    </source>
</evidence>
<evidence type="ECO:0000313" key="1">
    <source>
        <dbReference type="EMBL" id="CAL1594474.1"/>
    </source>
</evidence>
<keyword evidence="2" id="KW-1185">Reference proteome</keyword>
<dbReference type="AlphaFoldDB" id="A0AAV2L498"/>
<proteinExistence type="predicted"/>
<protein>
    <submittedName>
        <fullName evidence="1">Uncharacterized protein</fullName>
    </submittedName>
</protein>
<dbReference type="Proteomes" id="UP001497482">
    <property type="component" value="Chromosome 20"/>
</dbReference>
<sequence>MLALCWATDKTAVSRELKMSSDEDRAKEILKGFKLYPSAVRLSVSPRCTVCGVRLWDRWSPDRSLVSRLD</sequence>
<gene>
    <name evidence="1" type="ORF">KC01_LOCUS23435</name>
</gene>
<reference evidence="1 2" key="1">
    <citation type="submission" date="2024-04" db="EMBL/GenBank/DDBJ databases">
        <authorList>
            <person name="Waldvogel A.-M."/>
            <person name="Schoenle A."/>
        </authorList>
    </citation>
    <scope>NUCLEOTIDE SEQUENCE [LARGE SCALE GENOMIC DNA]</scope>
</reference>